<evidence type="ECO:0000259" key="1">
    <source>
        <dbReference type="Pfam" id="PF13460"/>
    </source>
</evidence>
<sequence>MTILVTGGTGTLGRPTVELLRAAGHDVRILSRHAGEGRVVGDVTSGEGLAKAMQGIDTVLHLATSAGKKDPQQTRNVTQAARDAGVTHLVYISIVGVDAVPYPYYRAKLESERIIEESGIPFTVLRASQFHDFIRMFIDLQAKLPMIIAIDAPDQPIAVREVATRLAELVEAGPSGRVADIAGPEQLRLVDAIATWQRHAGTRKPVWTMPLFGKTIRAFREGRHMTGLPGYGTETFDTYARREA</sequence>
<dbReference type="Pfam" id="PF13460">
    <property type="entry name" value="NAD_binding_10"/>
    <property type="match status" value="1"/>
</dbReference>
<dbReference type="Gene3D" id="3.40.50.720">
    <property type="entry name" value="NAD(P)-binding Rossmann-like Domain"/>
    <property type="match status" value="1"/>
</dbReference>
<proteinExistence type="predicted"/>
<evidence type="ECO:0000313" key="2">
    <source>
        <dbReference type="EMBL" id="MDH6181134.1"/>
    </source>
</evidence>
<gene>
    <name evidence="2" type="ORF">M2152_001316</name>
</gene>
<dbReference type="RefSeq" id="WP_322133455.1">
    <property type="nucleotide sequence ID" value="NZ_CP085036.1"/>
</dbReference>
<dbReference type="InterPro" id="IPR016040">
    <property type="entry name" value="NAD(P)-bd_dom"/>
</dbReference>
<dbReference type="PANTHER" id="PTHR43162:SF1">
    <property type="entry name" value="PRESTALK A DIFFERENTIATION PROTEIN A"/>
    <property type="match status" value="1"/>
</dbReference>
<dbReference type="Proteomes" id="UP001160142">
    <property type="component" value="Unassembled WGS sequence"/>
</dbReference>
<feature type="domain" description="NAD(P)-binding" evidence="1">
    <location>
        <begin position="7"/>
        <end position="132"/>
    </location>
</feature>
<protein>
    <submittedName>
        <fullName evidence="2">Uncharacterized protein YbjT (DUF2867 family)</fullName>
    </submittedName>
</protein>
<dbReference type="SUPFAM" id="SSF51735">
    <property type="entry name" value="NAD(P)-binding Rossmann-fold domains"/>
    <property type="match status" value="1"/>
</dbReference>
<dbReference type="InterPro" id="IPR036291">
    <property type="entry name" value="NAD(P)-bd_dom_sf"/>
</dbReference>
<accession>A0ABT6KPM7</accession>
<comment type="caution">
    <text evidence="2">The sequence shown here is derived from an EMBL/GenBank/DDBJ whole genome shotgun (WGS) entry which is preliminary data.</text>
</comment>
<evidence type="ECO:0000313" key="3">
    <source>
        <dbReference type="Proteomes" id="UP001160142"/>
    </source>
</evidence>
<reference evidence="2 3" key="1">
    <citation type="submission" date="2023-04" db="EMBL/GenBank/DDBJ databases">
        <title>Genome Encyclopedia of Bacteria and Archaea VI: Functional Genomics of Type Strains.</title>
        <authorList>
            <person name="Whitman W."/>
        </authorList>
    </citation>
    <scope>NUCLEOTIDE SEQUENCE [LARGE SCALE GENOMIC DNA]</scope>
    <source>
        <strain evidence="2 3">SG_E_30_P1</strain>
    </source>
</reference>
<organism evidence="2 3">
    <name type="scientific">Antiquaquibacter oligotrophicus</name>
    <dbReference type="NCBI Taxonomy" id="2880260"/>
    <lineage>
        <taxon>Bacteria</taxon>
        <taxon>Bacillati</taxon>
        <taxon>Actinomycetota</taxon>
        <taxon>Actinomycetes</taxon>
        <taxon>Micrococcales</taxon>
        <taxon>Microbacteriaceae</taxon>
        <taxon>Antiquaquibacter</taxon>
    </lineage>
</organism>
<keyword evidence="3" id="KW-1185">Reference proteome</keyword>
<dbReference type="InterPro" id="IPR051604">
    <property type="entry name" value="Ergot_Alk_Oxidoreductase"/>
</dbReference>
<dbReference type="EMBL" id="JARXVQ010000001">
    <property type="protein sequence ID" value="MDH6181134.1"/>
    <property type="molecule type" value="Genomic_DNA"/>
</dbReference>
<name>A0ABT6KPM7_9MICO</name>
<dbReference type="PANTHER" id="PTHR43162">
    <property type="match status" value="1"/>
</dbReference>